<dbReference type="Gene3D" id="2.60.120.260">
    <property type="entry name" value="Galactose-binding domain-like"/>
    <property type="match status" value="2"/>
</dbReference>
<dbReference type="Gene3D" id="2.60.420.10">
    <property type="entry name" value="Maltose phosphorylase, domain 3"/>
    <property type="match status" value="1"/>
</dbReference>
<dbReference type="Pfam" id="PF17389">
    <property type="entry name" value="Bac_rhamnosid6H"/>
    <property type="match status" value="1"/>
</dbReference>
<dbReference type="EMBL" id="JAAOZD010000004">
    <property type="protein sequence ID" value="NIJ02134.1"/>
    <property type="molecule type" value="Genomic_DNA"/>
</dbReference>
<dbReference type="RefSeq" id="WP_167266955.1">
    <property type="nucleotide sequence ID" value="NZ_BAAAVO010000001.1"/>
</dbReference>
<feature type="domain" description="Alpha-L-rhamnosidase C-terminal" evidence="7">
    <location>
        <begin position="703"/>
        <end position="772"/>
    </location>
</feature>
<dbReference type="InterPro" id="IPR008979">
    <property type="entry name" value="Galactose-bd-like_sf"/>
</dbReference>
<evidence type="ECO:0000259" key="7">
    <source>
        <dbReference type="Pfam" id="PF17390"/>
    </source>
</evidence>
<dbReference type="PANTHER" id="PTHR33307:SF6">
    <property type="entry name" value="ALPHA-RHAMNOSIDASE (EUROFUNG)-RELATED"/>
    <property type="match status" value="1"/>
</dbReference>
<dbReference type="Pfam" id="PF08531">
    <property type="entry name" value="Bac_rhamnosid_N"/>
    <property type="match status" value="1"/>
</dbReference>
<reference evidence="8 9" key="1">
    <citation type="submission" date="2020-03" db="EMBL/GenBank/DDBJ databases">
        <title>Genomic Encyclopedia of Type Strains, Phase III (KMG-III): the genomes of soil and plant-associated and newly described type strains.</title>
        <authorList>
            <person name="Whitman W."/>
        </authorList>
    </citation>
    <scope>NUCLEOTIDE SEQUENCE [LARGE SCALE GENOMIC DNA]</scope>
    <source>
        <strain evidence="8 9">CECT 4207</strain>
    </source>
</reference>
<dbReference type="PANTHER" id="PTHR33307">
    <property type="entry name" value="ALPHA-RHAMNOSIDASE (EUROFUNG)"/>
    <property type="match status" value="1"/>
</dbReference>
<keyword evidence="9" id="KW-1185">Reference proteome</keyword>
<accession>A0ABX0TI00</accession>
<evidence type="ECO:0000256" key="1">
    <source>
        <dbReference type="ARBA" id="ARBA00001445"/>
    </source>
</evidence>
<dbReference type="InterPro" id="IPR035398">
    <property type="entry name" value="Bac_rhamnosid_C"/>
</dbReference>
<feature type="domain" description="Alpha-L-rhamnosidase six-hairpin glycosidase" evidence="6">
    <location>
        <begin position="338"/>
        <end position="701"/>
    </location>
</feature>
<feature type="domain" description="Alpha-L-rhamnosidase concanavalin-like" evidence="4">
    <location>
        <begin position="226"/>
        <end position="333"/>
    </location>
</feature>
<comment type="catalytic activity">
    <reaction evidence="1">
        <text>Hydrolysis of terminal non-reducing alpha-L-rhamnose residues in alpha-L-rhamnosides.</text>
        <dbReference type="EC" id="3.2.1.40"/>
    </reaction>
</comment>
<keyword evidence="8" id="KW-0326">Glycosidase</keyword>
<dbReference type="InterPro" id="IPR008902">
    <property type="entry name" value="Rhamnosid_concanavalin"/>
</dbReference>
<evidence type="ECO:0000259" key="5">
    <source>
        <dbReference type="Pfam" id="PF08531"/>
    </source>
</evidence>
<protein>
    <recommendedName>
        <fullName evidence="2">alpha-L-rhamnosidase</fullName>
        <ecNumber evidence="2">3.2.1.40</ecNumber>
    </recommendedName>
</protein>
<organism evidence="8 9">
    <name type="scientific">Paenarthrobacter ilicis</name>
    <dbReference type="NCBI Taxonomy" id="43665"/>
    <lineage>
        <taxon>Bacteria</taxon>
        <taxon>Bacillati</taxon>
        <taxon>Actinomycetota</taxon>
        <taxon>Actinomycetes</taxon>
        <taxon>Micrococcales</taxon>
        <taxon>Micrococcaceae</taxon>
        <taxon>Paenarthrobacter</taxon>
    </lineage>
</organism>
<dbReference type="Proteomes" id="UP000802392">
    <property type="component" value="Unassembled WGS sequence"/>
</dbReference>
<keyword evidence="3 8" id="KW-0378">Hydrolase</keyword>
<evidence type="ECO:0000313" key="8">
    <source>
        <dbReference type="EMBL" id="NIJ02134.1"/>
    </source>
</evidence>
<feature type="domain" description="Bacterial alpha-L-rhamnosidase N-terminal" evidence="5">
    <location>
        <begin position="50"/>
        <end position="212"/>
    </location>
</feature>
<gene>
    <name evidence="8" type="ORF">FHR86_002466</name>
</gene>
<evidence type="ECO:0000259" key="4">
    <source>
        <dbReference type="Pfam" id="PF05592"/>
    </source>
</evidence>
<evidence type="ECO:0000313" key="9">
    <source>
        <dbReference type="Proteomes" id="UP000802392"/>
    </source>
</evidence>
<dbReference type="EC" id="3.2.1.40" evidence="2"/>
<dbReference type="Pfam" id="PF17390">
    <property type="entry name" value="Bac_rhamnosid_C"/>
    <property type="match status" value="1"/>
</dbReference>
<evidence type="ECO:0000256" key="2">
    <source>
        <dbReference type="ARBA" id="ARBA00012652"/>
    </source>
</evidence>
<dbReference type="InterPro" id="IPR035396">
    <property type="entry name" value="Bac_rhamnosid6H"/>
</dbReference>
<proteinExistence type="predicted"/>
<dbReference type="Pfam" id="PF05592">
    <property type="entry name" value="Bac_rhamnosid"/>
    <property type="match status" value="1"/>
</dbReference>
<dbReference type="Gene3D" id="1.50.10.10">
    <property type="match status" value="1"/>
</dbReference>
<evidence type="ECO:0000256" key="3">
    <source>
        <dbReference type="ARBA" id="ARBA00022801"/>
    </source>
</evidence>
<name>A0ABX0TI00_9MICC</name>
<dbReference type="InterPro" id="IPR013737">
    <property type="entry name" value="Bac_rhamnosid_N"/>
</dbReference>
<evidence type="ECO:0000259" key="6">
    <source>
        <dbReference type="Pfam" id="PF17389"/>
    </source>
</evidence>
<comment type="caution">
    <text evidence="8">The sequence shown here is derived from an EMBL/GenBank/DDBJ whole genome shotgun (WGS) entry which is preliminary data.</text>
</comment>
<dbReference type="InterPro" id="IPR008928">
    <property type="entry name" value="6-hairpin_glycosidase_sf"/>
</dbReference>
<dbReference type="InterPro" id="IPR016007">
    <property type="entry name" value="Alpha_rhamnosid"/>
</dbReference>
<dbReference type="GO" id="GO:0030596">
    <property type="term" value="F:alpha-L-rhamnosidase activity"/>
    <property type="evidence" value="ECO:0007669"/>
    <property type="project" value="UniProtKB-EC"/>
</dbReference>
<dbReference type="SUPFAM" id="SSF49785">
    <property type="entry name" value="Galactose-binding domain-like"/>
    <property type="match status" value="1"/>
</dbReference>
<dbReference type="InterPro" id="IPR012341">
    <property type="entry name" value="6hp_glycosidase-like_sf"/>
</dbReference>
<dbReference type="SUPFAM" id="SSF48208">
    <property type="entry name" value="Six-hairpin glycosidases"/>
    <property type="match status" value="1"/>
</dbReference>
<sequence>MTDPFFAPSPQDSLRDAVWISPAEEHPAKPGGRPAYWLRGRFTWTREDGRTIIHATAHGIYELFVNDHRVGDHELTPGFTSYRRRLQVQSWDVTDLLIHGDNTVSALISDGWFRGRHGFERRADGFGAETAFLASALTPRRTLFTTQPTWESRESHIIRADLMDGQGVDFRLPSTPGDTRTPGGWSPVIPRSGGLYENRARFVRHMTPPVRRIEELPPVCLTFPAPNRTVVDFGQNINGWIRLKELGPAGTSMTLLHGEFLDQAGLVSTDHLQAFDFATKTLLPAGQLDVVTSAGREGDVFEPRHTTHGFRYVQVEGNSVPLTAEAITAVVVHTDLKSTGTFECSDPRLNALHDAIRWSFRGNACDVPTDCPQRERSGFTGDWQVFVDTAALMFDVSGFSAKWLQDLAADQWPDGRVPTIVPNPAGNGPSGNFFEDLATGSAGWGDAAVFVPWSLWRAYGEKQVLSDAFPSMCSWVDYAAGAAASGRHPQRAAARPAPLAHERYVWDTGFHFGEWLEPDTPPNPDPSRDHGIVATAYLHRSALLLSKAATVLGASGAAAHYGSLATNVRTAWQAEYLDAGGRLWEESQGHYVRALAFGLVPDGLAPLTAGRLVELIRANGNRLGTGFLATGLLLPTLAHHGYLNVAYDLLLNAGSPSWLGMLDAGATTMWEWWDGVSGGEARGSLNHYSKGAVASFFYTHIAGIRQPEHSAAYRAVTIAPRPGGGITSASAAVETVRGRISSAWTLDGDLFALHVGIPEGVTAVVDLPDGSSHAMPAGAHDFRTVLSTQRR</sequence>